<dbReference type="PIRSF" id="PIRSF021290">
    <property type="entry name" value="DUF1273"/>
    <property type="match status" value="1"/>
</dbReference>
<dbReference type="HAMAP" id="MF_01575">
    <property type="entry name" value="UPF0398"/>
    <property type="match status" value="1"/>
</dbReference>
<dbReference type="EMBL" id="AZEL01000041">
    <property type="protein sequence ID" value="KRL21974.1"/>
    <property type="molecule type" value="Genomic_DNA"/>
</dbReference>
<dbReference type="SUPFAM" id="SSF102405">
    <property type="entry name" value="MCP/YpsA-like"/>
    <property type="match status" value="1"/>
</dbReference>
<dbReference type="STRING" id="1423748.FC37_GL001091"/>
<evidence type="ECO:0000313" key="2">
    <source>
        <dbReference type="EMBL" id="KRL21974.1"/>
    </source>
</evidence>
<dbReference type="Gene3D" id="3.40.50.450">
    <property type="match status" value="1"/>
</dbReference>
<evidence type="ECO:0000256" key="1">
    <source>
        <dbReference type="HAMAP-Rule" id="MF_01575"/>
    </source>
</evidence>
<dbReference type="PANTHER" id="PTHR38440">
    <property type="entry name" value="UPF0398 PROTEIN YPSA"/>
    <property type="match status" value="1"/>
</dbReference>
<sequence>MQRLWVTGYRSYELNVFGDKDPKITVIKYALRNYFKSLLEEDQLDWIITGANLGIEQWAAEVGLELGQKFPVRTSIMIPYEKFADRWNENNQSKFLNLKERVDFFASTSNLPYQNSVQLRNYQNFMVRHTDRALMIYDPEHPGKPKYDYNLIQKYQETKEYPLDLIDFYNLQDAAEEYQETHRQNYFSE</sequence>
<dbReference type="Pfam" id="PF06908">
    <property type="entry name" value="YpsA"/>
    <property type="match status" value="1"/>
</dbReference>
<dbReference type="InterPro" id="IPR010697">
    <property type="entry name" value="YspA"/>
</dbReference>
<dbReference type="RefSeq" id="WP_025005668.1">
    <property type="nucleotide sequence ID" value="NZ_AZEL01000041.1"/>
</dbReference>
<evidence type="ECO:0000313" key="3">
    <source>
        <dbReference type="Proteomes" id="UP000051311"/>
    </source>
</evidence>
<reference evidence="2 3" key="1">
    <citation type="journal article" date="2015" name="Genome Announc.">
        <title>Expanding the biotechnology potential of lactobacilli through comparative genomics of 213 strains and associated genera.</title>
        <authorList>
            <person name="Sun Z."/>
            <person name="Harris H.M."/>
            <person name="McCann A."/>
            <person name="Guo C."/>
            <person name="Argimon S."/>
            <person name="Zhang W."/>
            <person name="Yang X."/>
            <person name="Jeffery I.B."/>
            <person name="Cooney J.C."/>
            <person name="Kagawa T.F."/>
            <person name="Liu W."/>
            <person name="Song Y."/>
            <person name="Salvetti E."/>
            <person name="Wrobel A."/>
            <person name="Rasinkangas P."/>
            <person name="Parkhill J."/>
            <person name="Rea M.C."/>
            <person name="O'Sullivan O."/>
            <person name="Ritari J."/>
            <person name="Douillard F.P."/>
            <person name="Paul Ross R."/>
            <person name="Yang R."/>
            <person name="Briner A.E."/>
            <person name="Felis G.E."/>
            <person name="de Vos W.M."/>
            <person name="Barrangou R."/>
            <person name="Klaenhammer T.R."/>
            <person name="Caufield P.W."/>
            <person name="Cui Y."/>
            <person name="Zhang H."/>
            <person name="O'Toole P.W."/>
        </authorList>
    </citation>
    <scope>NUCLEOTIDE SEQUENCE [LARGE SCALE GENOMIC DNA]</scope>
    <source>
        <strain evidence="2 3">DSM 10532</strain>
    </source>
</reference>
<dbReference type="NCBIfam" id="NF010181">
    <property type="entry name" value="PRK13660.1"/>
    <property type="match status" value="1"/>
</dbReference>
<organism evidence="2 3">
    <name type="scientific">Lactobacillus gallinarum DSM 10532 = JCM 2011</name>
    <dbReference type="NCBI Taxonomy" id="1423748"/>
    <lineage>
        <taxon>Bacteria</taxon>
        <taxon>Bacillati</taxon>
        <taxon>Bacillota</taxon>
        <taxon>Bacilli</taxon>
        <taxon>Lactobacillales</taxon>
        <taxon>Lactobacillaceae</taxon>
        <taxon>Lactobacillus</taxon>
    </lineage>
</organism>
<protein>
    <recommendedName>
        <fullName evidence="1">UPF0398 protein FC37_GL001091</fullName>
    </recommendedName>
</protein>
<dbReference type="AlphaFoldDB" id="A0A0R1NPB2"/>
<dbReference type="Proteomes" id="UP000051311">
    <property type="component" value="Unassembled WGS sequence"/>
</dbReference>
<dbReference type="OrthoDB" id="2301957at2"/>
<accession>A0A0R1NPB2</accession>
<proteinExistence type="inferred from homology"/>
<gene>
    <name evidence="2" type="ORF">FC37_GL001091</name>
</gene>
<comment type="similarity">
    <text evidence="1">Belongs to the UPF0398 family.</text>
</comment>
<dbReference type="eggNOG" id="COG4474">
    <property type="taxonomic scope" value="Bacteria"/>
</dbReference>
<comment type="caution">
    <text evidence="2">The sequence shown here is derived from an EMBL/GenBank/DDBJ whole genome shotgun (WGS) entry which is preliminary data.</text>
</comment>
<dbReference type="PANTHER" id="PTHR38440:SF1">
    <property type="entry name" value="UPF0398 PROTEIN SPR0331"/>
    <property type="match status" value="1"/>
</dbReference>
<name>A0A0R1NPB2_9LACO</name>
<dbReference type="PATRIC" id="fig|1423748.3.peg.1149"/>